<keyword evidence="1" id="KW-0238">DNA-binding</keyword>
<comment type="caution">
    <text evidence="4">The sequence shown here is derived from an EMBL/GenBank/DDBJ whole genome shotgun (WGS) entry which is preliminary data.</text>
</comment>
<dbReference type="InterPro" id="IPR011051">
    <property type="entry name" value="RmlC_Cupin_sf"/>
</dbReference>
<sequence length="216" mass="23131">MEVEGVRQAELGRRLRAARQERRYSLQHIADQAGLSKSFISQVELGRSAASLGTLKRICAVLDIPVWALLDDESAGAHARPADGTAAGGAAAGGPTTGGTAAGSAGVSIVRHDERRVRRYPGSSTDISLLTPDLDRKIEVTLSVLQPGEGYGHETYTHRGEEFGLVLSGTYEVTVQGETYVLSEGDSIYFSSRLPHRTRALGDRPVTTFWVVTPPS</sequence>
<dbReference type="PROSITE" id="PS50943">
    <property type="entry name" value="HTH_CROC1"/>
    <property type="match status" value="1"/>
</dbReference>
<dbReference type="SUPFAM" id="SSF47413">
    <property type="entry name" value="lambda repressor-like DNA-binding domains"/>
    <property type="match status" value="1"/>
</dbReference>
<dbReference type="CDD" id="cd02209">
    <property type="entry name" value="cupin_XRE_C"/>
    <property type="match status" value="1"/>
</dbReference>
<dbReference type="PANTHER" id="PTHR46797">
    <property type="entry name" value="HTH-TYPE TRANSCRIPTIONAL REGULATOR"/>
    <property type="match status" value="1"/>
</dbReference>
<evidence type="ECO:0000259" key="3">
    <source>
        <dbReference type="PROSITE" id="PS50943"/>
    </source>
</evidence>
<dbReference type="RefSeq" id="WP_163742083.1">
    <property type="nucleotide sequence ID" value="NZ_JAAGOA010000018.1"/>
</dbReference>
<evidence type="ECO:0000313" key="4">
    <source>
        <dbReference type="EMBL" id="NEE03020.1"/>
    </source>
</evidence>
<organism evidence="4 5">
    <name type="scientific">Phytoactinopolyspora halotolerans</name>
    <dbReference type="NCBI Taxonomy" id="1981512"/>
    <lineage>
        <taxon>Bacteria</taxon>
        <taxon>Bacillati</taxon>
        <taxon>Actinomycetota</taxon>
        <taxon>Actinomycetes</taxon>
        <taxon>Jiangellales</taxon>
        <taxon>Jiangellaceae</taxon>
        <taxon>Phytoactinopolyspora</taxon>
    </lineage>
</organism>
<feature type="domain" description="HTH cro/C1-type" evidence="3">
    <location>
        <begin position="15"/>
        <end position="69"/>
    </location>
</feature>
<dbReference type="Gene3D" id="2.60.120.10">
    <property type="entry name" value="Jelly Rolls"/>
    <property type="match status" value="1"/>
</dbReference>
<dbReference type="InterPro" id="IPR010982">
    <property type="entry name" value="Lambda_DNA-bd_dom_sf"/>
</dbReference>
<evidence type="ECO:0000256" key="1">
    <source>
        <dbReference type="ARBA" id="ARBA00023125"/>
    </source>
</evidence>
<dbReference type="InterPro" id="IPR001387">
    <property type="entry name" value="Cro/C1-type_HTH"/>
</dbReference>
<dbReference type="InterPro" id="IPR014710">
    <property type="entry name" value="RmlC-like_jellyroll"/>
</dbReference>
<dbReference type="InterPro" id="IPR013096">
    <property type="entry name" value="Cupin_2"/>
</dbReference>
<dbReference type="CDD" id="cd00093">
    <property type="entry name" value="HTH_XRE"/>
    <property type="match status" value="1"/>
</dbReference>
<dbReference type="Pfam" id="PF07883">
    <property type="entry name" value="Cupin_2"/>
    <property type="match status" value="1"/>
</dbReference>
<dbReference type="EMBL" id="JAAGOA010000018">
    <property type="protein sequence ID" value="NEE03020.1"/>
    <property type="molecule type" value="Genomic_DNA"/>
</dbReference>
<dbReference type="GO" id="GO:0003700">
    <property type="term" value="F:DNA-binding transcription factor activity"/>
    <property type="evidence" value="ECO:0007669"/>
    <property type="project" value="TreeGrafter"/>
</dbReference>
<protein>
    <submittedName>
        <fullName evidence="4">Helix-turn-helix domain-containing protein</fullName>
    </submittedName>
</protein>
<dbReference type="SUPFAM" id="SSF51182">
    <property type="entry name" value="RmlC-like cupins"/>
    <property type="match status" value="1"/>
</dbReference>
<evidence type="ECO:0000313" key="5">
    <source>
        <dbReference type="Proteomes" id="UP000475214"/>
    </source>
</evidence>
<evidence type="ECO:0000256" key="2">
    <source>
        <dbReference type="SAM" id="MobiDB-lite"/>
    </source>
</evidence>
<gene>
    <name evidence="4" type="ORF">G1H10_22920</name>
</gene>
<accession>A0A6L9SG18</accession>
<dbReference type="AlphaFoldDB" id="A0A6L9SG18"/>
<keyword evidence="5" id="KW-1185">Reference proteome</keyword>
<feature type="compositionally biased region" description="Gly residues" evidence="2">
    <location>
        <begin position="86"/>
        <end position="101"/>
    </location>
</feature>
<dbReference type="Pfam" id="PF13560">
    <property type="entry name" value="HTH_31"/>
    <property type="match status" value="1"/>
</dbReference>
<dbReference type="PANTHER" id="PTHR46797:SF1">
    <property type="entry name" value="METHYLPHOSPHONATE SYNTHASE"/>
    <property type="match status" value="1"/>
</dbReference>
<proteinExistence type="predicted"/>
<dbReference type="Proteomes" id="UP000475214">
    <property type="component" value="Unassembled WGS sequence"/>
</dbReference>
<name>A0A6L9SG18_9ACTN</name>
<reference evidence="4 5" key="1">
    <citation type="submission" date="2020-02" db="EMBL/GenBank/DDBJ databases">
        <authorList>
            <person name="Li X.-J."/>
            <person name="Han X.-M."/>
        </authorList>
    </citation>
    <scope>NUCLEOTIDE SEQUENCE [LARGE SCALE GENOMIC DNA]</scope>
    <source>
        <strain evidence="4 5">CCTCC AB 2017055</strain>
    </source>
</reference>
<dbReference type="SMART" id="SM00530">
    <property type="entry name" value="HTH_XRE"/>
    <property type="match status" value="1"/>
</dbReference>
<dbReference type="GO" id="GO:0005829">
    <property type="term" value="C:cytosol"/>
    <property type="evidence" value="ECO:0007669"/>
    <property type="project" value="TreeGrafter"/>
</dbReference>
<dbReference type="InterPro" id="IPR050807">
    <property type="entry name" value="TransReg_Diox_bact_type"/>
</dbReference>
<dbReference type="GO" id="GO:0003677">
    <property type="term" value="F:DNA binding"/>
    <property type="evidence" value="ECO:0007669"/>
    <property type="project" value="UniProtKB-KW"/>
</dbReference>
<dbReference type="Gene3D" id="1.10.260.40">
    <property type="entry name" value="lambda repressor-like DNA-binding domains"/>
    <property type="match status" value="1"/>
</dbReference>
<feature type="region of interest" description="Disordered" evidence="2">
    <location>
        <begin position="78"/>
        <end position="107"/>
    </location>
</feature>